<keyword evidence="9" id="KW-0472">Membrane</keyword>
<evidence type="ECO:0000256" key="9">
    <source>
        <dbReference type="SAM" id="Phobius"/>
    </source>
</evidence>
<feature type="active site" description="Nucleophile" evidence="8">
    <location>
        <position position="192"/>
    </location>
</feature>
<dbReference type="SUPFAM" id="SSF53474">
    <property type="entry name" value="alpha/beta-Hydrolases"/>
    <property type="match status" value="1"/>
</dbReference>
<evidence type="ECO:0000256" key="7">
    <source>
        <dbReference type="PIRNR" id="PIRNR000862"/>
    </source>
</evidence>
<name>A0A0L7KQV5_OPEBR</name>
<dbReference type="PIRSF" id="PIRSF000862">
    <property type="entry name" value="Steryl_ester_lip"/>
    <property type="match status" value="1"/>
</dbReference>
<dbReference type="InterPro" id="IPR000073">
    <property type="entry name" value="AB_hydrolase_1"/>
</dbReference>
<keyword evidence="12" id="KW-1185">Reference proteome</keyword>
<evidence type="ECO:0000256" key="5">
    <source>
        <dbReference type="ARBA" id="ARBA00023098"/>
    </source>
</evidence>
<dbReference type="GO" id="GO:0016042">
    <property type="term" value="P:lipid catabolic process"/>
    <property type="evidence" value="ECO:0007669"/>
    <property type="project" value="UniProtKB-KW"/>
</dbReference>
<dbReference type="FunFam" id="3.40.50.1820:FF:000057">
    <property type="entry name" value="Lipase"/>
    <property type="match status" value="1"/>
</dbReference>
<keyword evidence="5" id="KW-0443">Lipid metabolism</keyword>
<dbReference type="Gene3D" id="3.40.50.1820">
    <property type="entry name" value="alpha/beta hydrolase"/>
    <property type="match status" value="1"/>
</dbReference>
<keyword evidence="6" id="KW-0325">Glycoprotein</keyword>
<feature type="transmembrane region" description="Helical" evidence="9">
    <location>
        <begin position="6"/>
        <end position="28"/>
    </location>
</feature>
<evidence type="ECO:0000256" key="4">
    <source>
        <dbReference type="ARBA" id="ARBA00022963"/>
    </source>
</evidence>
<evidence type="ECO:0000256" key="1">
    <source>
        <dbReference type="ARBA" id="ARBA00010701"/>
    </source>
</evidence>
<evidence type="ECO:0000313" key="11">
    <source>
        <dbReference type="EMBL" id="KOB65389.1"/>
    </source>
</evidence>
<reference evidence="11 12" key="1">
    <citation type="journal article" date="2015" name="Genome Biol. Evol.">
        <title>The genome of winter moth (Operophtera brumata) provides a genomic perspective on sexual dimorphism and phenology.</title>
        <authorList>
            <person name="Derks M.F."/>
            <person name="Smit S."/>
            <person name="Salis L."/>
            <person name="Schijlen E."/>
            <person name="Bossers A."/>
            <person name="Mateman C."/>
            <person name="Pijl A.S."/>
            <person name="de Ridder D."/>
            <person name="Groenen M.A."/>
            <person name="Visser M.E."/>
            <person name="Megens H.J."/>
        </authorList>
    </citation>
    <scope>NUCLEOTIDE SEQUENCE [LARGE SCALE GENOMIC DNA]</scope>
    <source>
        <strain evidence="11">WM2013NL</strain>
        <tissue evidence="11">Head and thorax</tissue>
    </source>
</reference>
<comment type="caution">
    <text evidence="11">The sequence shown here is derived from an EMBL/GenBank/DDBJ whole genome shotgun (WGS) entry which is preliminary data.</text>
</comment>
<feature type="active site" description="Charge relay system" evidence="8">
    <location>
        <position position="397"/>
    </location>
</feature>
<dbReference type="Pfam" id="PF00561">
    <property type="entry name" value="Abhydrolase_1"/>
    <property type="match status" value="1"/>
</dbReference>
<keyword evidence="3 7" id="KW-0378">Hydrolase</keyword>
<sequence length="421" mass="47306">MKSVAAIGIILAAVTFVIVVLICVFFYLHVSFVASDRVATPRPKLNIPFLKYFANSLDSHSNFTQLAQKYGRSCKEHDVITLDGFVLKLFHVPGDSRRPVLLMHGFLDSADTFIIRGGDSLVTSLAKAGYDVWAGNFRGNKYSRRHIKLDPDKDTSFWDFSFHEFGIYDLPAVIDFVLLNTGQKSLQAITHSVGGTSFLVMGSERPQYNEKIKTHIALAPLCHMSNIEPPLSMILVAEPFFSVLLAVFGKKEAFGSHSQTASFIGKFCSIGLIGKPICLEGGIFRLTGRDDEEVKSDFLPVIFGHYPAGTSMSNVNHLVQLYLKGKFTQYHDGVFRNLISFIPFFQSEYGLSKVTMKTAIFVASNDKVSTLKDGELLRKDLPNVVDYRVMGRTQFNHIDFVWGENMKEYLFPQIFEVLEKY</sequence>
<gene>
    <name evidence="11" type="ORF">OBRU01_22818</name>
</gene>
<feature type="domain" description="AB hydrolase-1" evidence="10">
    <location>
        <begin position="99"/>
        <end position="240"/>
    </location>
</feature>
<evidence type="ECO:0000256" key="8">
    <source>
        <dbReference type="PIRSR" id="PIRSR000862-1"/>
    </source>
</evidence>
<evidence type="ECO:0000313" key="12">
    <source>
        <dbReference type="Proteomes" id="UP000037510"/>
    </source>
</evidence>
<dbReference type="InterPro" id="IPR029058">
    <property type="entry name" value="AB_hydrolase_fold"/>
</dbReference>
<feature type="active site" description="Charge relay system" evidence="8">
    <location>
        <position position="366"/>
    </location>
</feature>
<dbReference type="GO" id="GO:0016788">
    <property type="term" value="F:hydrolase activity, acting on ester bonds"/>
    <property type="evidence" value="ECO:0007669"/>
    <property type="project" value="InterPro"/>
</dbReference>
<dbReference type="InterPro" id="IPR025483">
    <property type="entry name" value="Lipase_euk"/>
</dbReference>
<evidence type="ECO:0000256" key="2">
    <source>
        <dbReference type="ARBA" id="ARBA00022729"/>
    </source>
</evidence>
<evidence type="ECO:0000256" key="3">
    <source>
        <dbReference type="ARBA" id="ARBA00022801"/>
    </source>
</evidence>
<keyword evidence="9" id="KW-1133">Transmembrane helix</keyword>
<dbReference type="STRING" id="104452.A0A0L7KQV5"/>
<keyword evidence="9" id="KW-0812">Transmembrane</keyword>
<dbReference type="AlphaFoldDB" id="A0A0L7KQV5"/>
<evidence type="ECO:0000259" key="10">
    <source>
        <dbReference type="Pfam" id="PF00561"/>
    </source>
</evidence>
<protein>
    <recommendedName>
        <fullName evidence="7">Lipase</fullName>
    </recommendedName>
</protein>
<comment type="similarity">
    <text evidence="1 7">Belongs to the AB hydrolase superfamily. Lipase family.</text>
</comment>
<organism evidence="11 12">
    <name type="scientific">Operophtera brumata</name>
    <name type="common">Winter moth</name>
    <name type="synonym">Phalaena brumata</name>
    <dbReference type="NCBI Taxonomy" id="104452"/>
    <lineage>
        <taxon>Eukaryota</taxon>
        <taxon>Metazoa</taxon>
        <taxon>Ecdysozoa</taxon>
        <taxon>Arthropoda</taxon>
        <taxon>Hexapoda</taxon>
        <taxon>Insecta</taxon>
        <taxon>Pterygota</taxon>
        <taxon>Neoptera</taxon>
        <taxon>Endopterygota</taxon>
        <taxon>Lepidoptera</taxon>
        <taxon>Glossata</taxon>
        <taxon>Ditrysia</taxon>
        <taxon>Geometroidea</taxon>
        <taxon>Geometridae</taxon>
        <taxon>Larentiinae</taxon>
        <taxon>Operophtera</taxon>
    </lineage>
</organism>
<dbReference type="Proteomes" id="UP000037510">
    <property type="component" value="Unassembled WGS sequence"/>
</dbReference>
<keyword evidence="2" id="KW-0732">Signal</keyword>
<dbReference type="EMBL" id="JTDY01007194">
    <property type="protein sequence ID" value="KOB65389.1"/>
    <property type="molecule type" value="Genomic_DNA"/>
</dbReference>
<keyword evidence="4 7" id="KW-0442">Lipid degradation</keyword>
<evidence type="ECO:0000256" key="6">
    <source>
        <dbReference type="ARBA" id="ARBA00023180"/>
    </source>
</evidence>
<accession>A0A0L7KQV5</accession>
<dbReference type="PANTHER" id="PTHR11005">
    <property type="entry name" value="LYSOSOMAL ACID LIPASE-RELATED"/>
    <property type="match status" value="1"/>
</dbReference>
<proteinExistence type="inferred from homology"/>